<sequence>MRSTWVLYAPDYRQRGKNECHPLVKGQDLHHIGTITTSRSHRNPCTSSTHLEGNSKQRVHKFGKLIEKLPTKSQVKITDAYETNASTSGSPNSVSPKSFIPQALWRHGDFNRKNVFLDSWPSPE</sequence>
<evidence type="ECO:0000313" key="1">
    <source>
        <dbReference type="EMBL" id="CRL26726.1"/>
    </source>
</evidence>
<name>A0A0G4PKJ8_PENC3</name>
<dbReference type="EMBL" id="HG793152">
    <property type="protein sequence ID" value="CRL26726.1"/>
    <property type="molecule type" value="Genomic_DNA"/>
</dbReference>
<gene>
    <name evidence="1" type="ORF">PCAMFM013_S019g000143</name>
</gene>
<protein>
    <submittedName>
        <fullName evidence="1">Str. FM013</fullName>
    </submittedName>
</protein>
<keyword evidence="2" id="KW-1185">Reference proteome</keyword>
<organism evidence="1 2">
    <name type="scientific">Penicillium camemberti (strain FM 013)</name>
    <dbReference type="NCBI Taxonomy" id="1429867"/>
    <lineage>
        <taxon>Eukaryota</taxon>
        <taxon>Fungi</taxon>
        <taxon>Dikarya</taxon>
        <taxon>Ascomycota</taxon>
        <taxon>Pezizomycotina</taxon>
        <taxon>Eurotiomycetes</taxon>
        <taxon>Eurotiomycetidae</taxon>
        <taxon>Eurotiales</taxon>
        <taxon>Aspergillaceae</taxon>
        <taxon>Penicillium</taxon>
    </lineage>
</organism>
<dbReference type="AlphaFoldDB" id="A0A0G4PKJ8"/>
<evidence type="ECO:0000313" key="2">
    <source>
        <dbReference type="Proteomes" id="UP000053732"/>
    </source>
</evidence>
<reference evidence="1 2" key="1">
    <citation type="journal article" date="2014" name="Nat. Commun.">
        <title>Multiple recent horizontal transfers of a large genomic region in cheese making fungi.</title>
        <authorList>
            <person name="Cheeseman K."/>
            <person name="Ropars J."/>
            <person name="Renault P."/>
            <person name="Dupont J."/>
            <person name="Gouzy J."/>
            <person name="Branca A."/>
            <person name="Abraham A.L."/>
            <person name="Ceppi M."/>
            <person name="Conseiller E."/>
            <person name="Debuchy R."/>
            <person name="Malagnac F."/>
            <person name="Goarin A."/>
            <person name="Silar P."/>
            <person name="Lacoste S."/>
            <person name="Sallet E."/>
            <person name="Bensimon A."/>
            <person name="Giraud T."/>
            <person name="Brygoo Y."/>
        </authorList>
    </citation>
    <scope>NUCLEOTIDE SEQUENCE [LARGE SCALE GENOMIC DNA]</scope>
    <source>
        <strain evidence="2">FM 013</strain>
    </source>
</reference>
<proteinExistence type="predicted"/>
<accession>A0A0G4PKJ8</accession>
<dbReference type="Proteomes" id="UP000053732">
    <property type="component" value="Unassembled WGS sequence"/>
</dbReference>